<name>A0A3M7QAX6_BRAPC</name>
<evidence type="ECO:0000313" key="2">
    <source>
        <dbReference type="Proteomes" id="UP000276133"/>
    </source>
</evidence>
<reference evidence="1 2" key="1">
    <citation type="journal article" date="2018" name="Sci. Rep.">
        <title>Genomic signatures of local adaptation to the degree of environmental predictability in rotifers.</title>
        <authorList>
            <person name="Franch-Gras L."/>
            <person name="Hahn C."/>
            <person name="Garcia-Roger E.M."/>
            <person name="Carmona M.J."/>
            <person name="Serra M."/>
            <person name="Gomez A."/>
        </authorList>
    </citation>
    <scope>NUCLEOTIDE SEQUENCE [LARGE SCALE GENOMIC DNA]</scope>
    <source>
        <strain evidence="1">HYR1</strain>
    </source>
</reference>
<organism evidence="1 2">
    <name type="scientific">Brachionus plicatilis</name>
    <name type="common">Marine rotifer</name>
    <name type="synonym">Brachionus muelleri</name>
    <dbReference type="NCBI Taxonomy" id="10195"/>
    <lineage>
        <taxon>Eukaryota</taxon>
        <taxon>Metazoa</taxon>
        <taxon>Spiralia</taxon>
        <taxon>Gnathifera</taxon>
        <taxon>Rotifera</taxon>
        <taxon>Eurotatoria</taxon>
        <taxon>Monogononta</taxon>
        <taxon>Pseudotrocha</taxon>
        <taxon>Ploima</taxon>
        <taxon>Brachionidae</taxon>
        <taxon>Brachionus</taxon>
    </lineage>
</organism>
<sequence length="63" mass="7705">MYIYILYESRKIKICDLEDFWSDIKPRNNFKLFFQMSLNKQINQLFVKDNQSISFSFSKQIKA</sequence>
<proteinExistence type="predicted"/>
<protein>
    <submittedName>
        <fullName evidence="1">Uncharacterized protein</fullName>
    </submittedName>
</protein>
<dbReference type="EMBL" id="REGN01006700">
    <property type="protein sequence ID" value="RNA08560.1"/>
    <property type="molecule type" value="Genomic_DNA"/>
</dbReference>
<accession>A0A3M7QAX6</accession>
<keyword evidence="2" id="KW-1185">Reference proteome</keyword>
<dbReference type="Proteomes" id="UP000276133">
    <property type="component" value="Unassembled WGS sequence"/>
</dbReference>
<evidence type="ECO:0000313" key="1">
    <source>
        <dbReference type="EMBL" id="RNA08560.1"/>
    </source>
</evidence>
<dbReference type="AlphaFoldDB" id="A0A3M7QAX6"/>
<comment type="caution">
    <text evidence="1">The sequence shown here is derived from an EMBL/GenBank/DDBJ whole genome shotgun (WGS) entry which is preliminary data.</text>
</comment>
<gene>
    <name evidence="1" type="ORF">BpHYR1_009589</name>
</gene>